<evidence type="ECO:0000256" key="6">
    <source>
        <dbReference type="RuleBase" id="RU000471"/>
    </source>
</evidence>
<dbReference type="PANTHER" id="PTHR11432">
    <property type="entry name" value="NADH DEHYDROGENASE SUBUNIT 1"/>
    <property type="match status" value="1"/>
</dbReference>
<reference evidence="7 8" key="1">
    <citation type="submission" date="2019-02" db="EMBL/GenBank/DDBJ databases">
        <title>Deep-cultivation of Planctomycetes and their phenomic and genomic characterization uncovers novel biology.</title>
        <authorList>
            <person name="Wiegand S."/>
            <person name="Jogler M."/>
            <person name="Boedeker C."/>
            <person name="Pinto D."/>
            <person name="Vollmers J."/>
            <person name="Rivas-Marin E."/>
            <person name="Kohn T."/>
            <person name="Peeters S.H."/>
            <person name="Heuer A."/>
            <person name="Rast P."/>
            <person name="Oberbeckmann S."/>
            <person name="Bunk B."/>
            <person name="Jeske O."/>
            <person name="Meyerdierks A."/>
            <person name="Storesund J.E."/>
            <person name="Kallscheuer N."/>
            <person name="Luecker S."/>
            <person name="Lage O.M."/>
            <person name="Pohl T."/>
            <person name="Merkel B.J."/>
            <person name="Hornburger P."/>
            <person name="Mueller R.-W."/>
            <person name="Bruemmer F."/>
            <person name="Labrenz M."/>
            <person name="Spormann A.M."/>
            <person name="Op den Camp H."/>
            <person name="Overmann J."/>
            <person name="Amann R."/>
            <person name="Jetten M.S.M."/>
            <person name="Mascher T."/>
            <person name="Medema M.H."/>
            <person name="Devos D.P."/>
            <person name="Kaster A.-K."/>
            <person name="Ovreas L."/>
            <person name="Rohde M."/>
            <person name="Galperin M.Y."/>
            <person name="Jogler C."/>
        </authorList>
    </citation>
    <scope>NUCLEOTIDE SEQUENCE [LARGE SCALE GENOMIC DNA]</scope>
    <source>
        <strain evidence="7 8">ETA_A1</strain>
    </source>
</reference>
<name>A0A517XNI3_9BACT</name>
<keyword evidence="5" id="KW-0874">Quinone</keyword>
<keyword evidence="5 6" id="KW-0520">NAD</keyword>
<evidence type="ECO:0000313" key="8">
    <source>
        <dbReference type="Proteomes" id="UP000319576"/>
    </source>
</evidence>
<dbReference type="GO" id="GO:0016655">
    <property type="term" value="F:oxidoreductase activity, acting on NAD(P)H, quinone or similar compound as acceptor"/>
    <property type="evidence" value="ECO:0007669"/>
    <property type="project" value="UniProtKB-UniRule"/>
</dbReference>
<feature type="transmembrane region" description="Helical" evidence="5">
    <location>
        <begin position="359"/>
        <end position="377"/>
    </location>
</feature>
<dbReference type="GO" id="GO:0048038">
    <property type="term" value="F:quinone binding"/>
    <property type="evidence" value="ECO:0007669"/>
    <property type="project" value="UniProtKB-KW"/>
</dbReference>
<dbReference type="Proteomes" id="UP000319576">
    <property type="component" value="Chromosome"/>
</dbReference>
<dbReference type="GO" id="GO:0005886">
    <property type="term" value="C:plasma membrane"/>
    <property type="evidence" value="ECO:0007669"/>
    <property type="project" value="UniProtKB-SubCell"/>
</dbReference>
<dbReference type="InterPro" id="IPR018086">
    <property type="entry name" value="NADH_UbQ_OxRdtase_su1_CS"/>
</dbReference>
<dbReference type="GO" id="GO:0009060">
    <property type="term" value="P:aerobic respiration"/>
    <property type="evidence" value="ECO:0007669"/>
    <property type="project" value="TreeGrafter"/>
</dbReference>
<gene>
    <name evidence="5 7" type="primary">nuoH</name>
    <name evidence="7" type="ORF">ETAA1_09730</name>
</gene>
<feature type="transmembrane region" description="Helical" evidence="5">
    <location>
        <begin position="120"/>
        <end position="142"/>
    </location>
</feature>
<feature type="transmembrane region" description="Helical" evidence="5">
    <location>
        <begin position="93"/>
        <end position="114"/>
    </location>
</feature>
<evidence type="ECO:0000256" key="3">
    <source>
        <dbReference type="ARBA" id="ARBA00022989"/>
    </source>
</evidence>
<dbReference type="EMBL" id="CP036273">
    <property type="protein sequence ID" value="QDU19070.1"/>
    <property type="molecule type" value="Genomic_DNA"/>
</dbReference>
<dbReference type="RefSeq" id="WP_238389374.1">
    <property type="nucleotide sequence ID" value="NZ_CP036273.1"/>
</dbReference>
<keyword evidence="5" id="KW-0830">Ubiquinone</keyword>
<dbReference type="EC" id="7.1.1.-" evidence="5"/>
<dbReference type="PROSITE" id="PS00667">
    <property type="entry name" value="COMPLEX1_ND1_1"/>
    <property type="match status" value="1"/>
</dbReference>
<feature type="transmembrane region" description="Helical" evidence="5">
    <location>
        <begin position="291"/>
        <end position="311"/>
    </location>
</feature>
<protein>
    <recommendedName>
        <fullName evidence="5">NADH-quinone oxidoreductase subunit H</fullName>
        <ecNumber evidence="5">7.1.1.-</ecNumber>
    </recommendedName>
    <alternativeName>
        <fullName evidence="5">NADH dehydrogenase I subunit H</fullName>
    </alternativeName>
    <alternativeName>
        <fullName evidence="5">NDH-1 subunit H</fullName>
    </alternativeName>
</protein>
<keyword evidence="5" id="KW-1003">Cell membrane</keyword>
<evidence type="ECO:0000256" key="2">
    <source>
        <dbReference type="ARBA" id="ARBA00022692"/>
    </source>
</evidence>
<dbReference type="NCBIfam" id="NF004741">
    <property type="entry name" value="PRK06076.1-2"/>
    <property type="match status" value="1"/>
</dbReference>
<comment type="similarity">
    <text evidence="5 6">Belongs to the complex I subunit 1 family.</text>
</comment>
<dbReference type="InterPro" id="IPR001694">
    <property type="entry name" value="NADH_UbQ_OxRdtase_su1/FPO"/>
</dbReference>
<evidence type="ECO:0000256" key="1">
    <source>
        <dbReference type="ARBA" id="ARBA00004141"/>
    </source>
</evidence>
<feature type="transmembrane region" description="Helical" evidence="5">
    <location>
        <begin position="247"/>
        <end position="271"/>
    </location>
</feature>
<sequence length="405" mass="43859">MPPFWSEYLREPWNLVAFGVTAAAAVFAFISGSAFLAIWAERKVSARMQDRLGPTRVGPFGLLQSLADGIKLISKEDHAPAGADRVLFRLAPYLAFCAAFCGYIALPFGAGLVAHELSVGAFFVLAVLSSEVFGVVLAGYASANKWSLFGGVREAAQVVSYEVPRALCVVVPVCVVGTLNLTTMGNLQVGWFWNWTAFHDPFTFLALVVFFITATASCKRAPFDLAEAESELVAGFLTEYSGFRWSIFFLAEYGSMFAVSGLAALLFLGGWHTGLLPFEPAAEWGFWWGNLLNLSVFTAKCWVGVLVMMWLRWSLPRLRIDQVMTTCLQYFLPMACALLIGVCLWQLLAPPGLTAATRYVLSFGTLAVVVLLAVSVLKPPAMSGPAGHLPGAWAGRATPLTAGRK</sequence>
<comment type="function">
    <text evidence="5">NDH-1 shuttles electrons from NADH, via FMN and iron-sulfur (Fe-S) centers, to quinones in the respiratory chain. The immediate electron acceptor for the enzyme in this species is believed to be ubiquinone. Couples the redox reaction to proton translocation (for every two electrons transferred, four hydrogen ions are translocated across the cytoplasmic membrane), and thus conserves the redox energy in a proton gradient. This subunit may bind ubiquinone.</text>
</comment>
<organism evidence="7 8">
    <name type="scientific">Urbifossiella limnaea</name>
    <dbReference type="NCBI Taxonomy" id="2528023"/>
    <lineage>
        <taxon>Bacteria</taxon>
        <taxon>Pseudomonadati</taxon>
        <taxon>Planctomycetota</taxon>
        <taxon>Planctomycetia</taxon>
        <taxon>Gemmatales</taxon>
        <taxon>Gemmataceae</taxon>
        <taxon>Urbifossiella</taxon>
    </lineage>
</organism>
<keyword evidence="3 5" id="KW-1133">Transmembrane helix</keyword>
<evidence type="ECO:0000313" key="7">
    <source>
        <dbReference type="EMBL" id="QDU19070.1"/>
    </source>
</evidence>
<accession>A0A517XNI3</accession>
<evidence type="ECO:0000256" key="4">
    <source>
        <dbReference type="ARBA" id="ARBA00023136"/>
    </source>
</evidence>
<feature type="transmembrane region" description="Helical" evidence="5">
    <location>
        <begin position="323"/>
        <end position="347"/>
    </location>
</feature>
<dbReference type="Pfam" id="PF00146">
    <property type="entry name" value="NADHdh"/>
    <property type="match status" value="1"/>
</dbReference>
<comment type="catalytic activity">
    <reaction evidence="5">
        <text>a quinone + NADH + 5 H(+)(in) = a quinol + NAD(+) + 4 H(+)(out)</text>
        <dbReference type="Rhea" id="RHEA:57888"/>
        <dbReference type="ChEBI" id="CHEBI:15378"/>
        <dbReference type="ChEBI" id="CHEBI:24646"/>
        <dbReference type="ChEBI" id="CHEBI:57540"/>
        <dbReference type="ChEBI" id="CHEBI:57945"/>
        <dbReference type="ChEBI" id="CHEBI:132124"/>
    </reaction>
</comment>
<keyword evidence="8" id="KW-1185">Reference proteome</keyword>
<feature type="transmembrane region" description="Helical" evidence="5">
    <location>
        <begin position="163"/>
        <end position="181"/>
    </location>
</feature>
<dbReference type="HAMAP" id="MF_01350">
    <property type="entry name" value="NDH1_NuoH"/>
    <property type="match status" value="1"/>
</dbReference>
<comment type="subcellular location">
    <subcellularLocation>
        <location evidence="5 6">Cell membrane</location>
        <topology evidence="5 6">Multi-pass membrane protein</topology>
    </subcellularLocation>
    <subcellularLocation>
        <location evidence="1">Membrane</location>
        <topology evidence="1">Multi-pass membrane protein</topology>
    </subcellularLocation>
</comment>
<dbReference type="AlphaFoldDB" id="A0A517XNI3"/>
<proteinExistence type="inferred from homology"/>
<keyword evidence="4 5" id="KW-0472">Membrane</keyword>
<dbReference type="PANTHER" id="PTHR11432:SF3">
    <property type="entry name" value="NADH-UBIQUINONE OXIDOREDUCTASE CHAIN 1"/>
    <property type="match status" value="1"/>
</dbReference>
<keyword evidence="5" id="KW-1278">Translocase</keyword>
<feature type="transmembrane region" description="Helical" evidence="5">
    <location>
        <begin position="15"/>
        <end position="39"/>
    </location>
</feature>
<comment type="subunit">
    <text evidence="5">NDH-1 is composed of 14 different subunits. Subunits NuoA, H, J, K, L, M, N constitute the membrane sector of the complex.</text>
</comment>
<keyword evidence="2 5" id="KW-0812">Transmembrane</keyword>
<dbReference type="PROSITE" id="PS00668">
    <property type="entry name" value="COMPLEX1_ND1_2"/>
    <property type="match status" value="1"/>
</dbReference>
<dbReference type="GO" id="GO:0003954">
    <property type="term" value="F:NADH dehydrogenase activity"/>
    <property type="evidence" value="ECO:0007669"/>
    <property type="project" value="TreeGrafter"/>
</dbReference>
<keyword evidence="7" id="KW-0560">Oxidoreductase</keyword>
<evidence type="ECO:0000256" key="5">
    <source>
        <dbReference type="HAMAP-Rule" id="MF_01350"/>
    </source>
</evidence>
<dbReference type="KEGG" id="uli:ETAA1_09730"/>